<dbReference type="EC" id="3.1.1.29" evidence="4"/>
<dbReference type="PANTHER" id="PTHR47814">
    <property type="entry name" value="PEPTIDYL-TRNA HYDROLASE ARFB"/>
    <property type="match status" value="1"/>
</dbReference>
<proteinExistence type="inferred from homology"/>
<dbReference type="RefSeq" id="WP_209537979.1">
    <property type="nucleotide sequence ID" value="NZ_CP053381.1"/>
</dbReference>
<dbReference type="GO" id="GO:0004045">
    <property type="term" value="F:peptidyl-tRNA hydrolase activity"/>
    <property type="evidence" value="ECO:0007669"/>
    <property type="project" value="UniProtKB-EC"/>
</dbReference>
<dbReference type="EMBL" id="CP053381">
    <property type="protein sequence ID" value="QTP56267.1"/>
    <property type="molecule type" value="Genomic_DNA"/>
</dbReference>
<evidence type="ECO:0000313" key="5">
    <source>
        <dbReference type="Proteomes" id="UP000671868"/>
    </source>
</evidence>
<sequence length="137" mass="15612">MLRLNHHVELPDHEIEITQIRAQGAGGQNVNKVASAVHLRFDISASSLPPFYKERLLAFSDQRITKEGVVVIKAQSHRTFEQNREDALARLKALILEAVKTRKARKPTKPTRASQRKRMDRKTKKGQTKALRSKVKP</sequence>
<organism evidence="4 5">
    <name type="scientific">Billgrantia sulfidoxydans</name>
    <dbReference type="NCBI Taxonomy" id="2733484"/>
    <lineage>
        <taxon>Bacteria</taxon>
        <taxon>Pseudomonadati</taxon>
        <taxon>Pseudomonadota</taxon>
        <taxon>Gammaproteobacteria</taxon>
        <taxon>Oceanospirillales</taxon>
        <taxon>Halomonadaceae</taxon>
        <taxon>Billgrantia</taxon>
    </lineage>
</organism>
<reference evidence="4 5" key="1">
    <citation type="journal article" date="2021" name="Front. Microbiol.">
        <title>Aerobic Denitrification and Heterotrophic Sulfur Oxidation in the Genus Halomonas Revealed by Six Novel Species Characterizations and Genome-Based Analysis.</title>
        <authorList>
            <person name="Wang L."/>
            <person name="Shao Z."/>
        </authorList>
    </citation>
    <scope>NUCLEOTIDE SEQUENCE [LARGE SCALE GENOMIC DNA]</scope>
    <source>
        <strain evidence="4 5">MCCC 1A11059</strain>
    </source>
</reference>
<dbReference type="PROSITE" id="PS00745">
    <property type="entry name" value="RF_PROK_I"/>
    <property type="match status" value="1"/>
</dbReference>
<evidence type="ECO:0000256" key="1">
    <source>
        <dbReference type="ARBA" id="ARBA00010835"/>
    </source>
</evidence>
<dbReference type="InterPro" id="IPR045853">
    <property type="entry name" value="Pep_chain_release_fac_I_sf"/>
</dbReference>
<comment type="similarity">
    <text evidence="1">Belongs to the prokaryotic/mitochondrial release factor family.</text>
</comment>
<dbReference type="PANTHER" id="PTHR47814:SF1">
    <property type="entry name" value="PEPTIDYL-TRNA HYDROLASE ARFB"/>
    <property type="match status" value="1"/>
</dbReference>
<evidence type="ECO:0000313" key="4">
    <source>
        <dbReference type="EMBL" id="QTP56267.1"/>
    </source>
</evidence>
<gene>
    <name evidence="4" type="primary">arfB</name>
    <name evidence="4" type="ORF">HNO51_17210</name>
</gene>
<dbReference type="Proteomes" id="UP000671868">
    <property type="component" value="Chromosome"/>
</dbReference>
<feature type="domain" description="Prokaryotic-type class I peptide chain release factors" evidence="3">
    <location>
        <begin position="21"/>
        <end position="37"/>
    </location>
</feature>
<dbReference type="InterPro" id="IPR000352">
    <property type="entry name" value="Pep_chain_release_fac_I"/>
</dbReference>
<evidence type="ECO:0000259" key="3">
    <source>
        <dbReference type="PROSITE" id="PS00745"/>
    </source>
</evidence>
<feature type="region of interest" description="Disordered" evidence="2">
    <location>
        <begin position="100"/>
        <end position="137"/>
    </location>
</feature>
<name>A0ABX7W960_9GAMM</name>
<keyword evidence="4" id="KW-0378">Hydrolase</keyword>
<dbReference type="SUPFAM" id="SSF75620">
    <property type="entry name" value="Release factor"/>
    <property type="match status" value="1"/>
</dbReference>
<protein>
    <submittedName>
        <fullName evidence="4">Aminoacyl-tRNA hydrolase</fullName>
        <ecNumber evidence="4">3.1.1.29</ecNumber>
    </submittedName>
</protein>
<feature type="compositionally biased region" description="Basic residues" evidence="2">
    <location>
        <begin position="101"/>
        <end position="137"/>
    </location>
</feature>
<dbReference type="Gene3D" id="3.30.160.20">
    <property type="match status" value="1"/>
</dbReference>
<accession>A0ABX7W960</accession>
<keyword evidence="5" id="KW-1185">Reference proteome</keyword>
<dbReference type="NCBIfam" id="NF006718">
    <property type="entry name" value="PRK09256.1"/>
    <property type="match status" value="1"/>
</dbReference>
<evidence type="ECO:0000256" key="2">
    <source>
        <dbReference type="SAM" id="MobiDB-lite"/>
    </source>
</evidence>
<dbReference type="Pfam" id="PF00472">
    <property type="entry name" value="RF-1"/>
    <property type="match status" value="1"/>
</dbReference>